<dbReference type="GO" id="GO:0030655">
    <property type="term" value="P:beta-lactam antibiotic catabolic process"/>
    <property type="evidence" value="ECO:0007669"/>
    <property type="project" value="InterPro"/>
</dbReference>
<dbReference type="InterPro" id="IPR045155">
    <property type="entry name" value="Beta-lactam_cat"/>
</dbReference>
<evidence type="ECO:0000256" key="5">
    <source>
        <dbReference type="ARBA" id="ARBA00023251"/>
    </source>
</evidence>
<evidence type="ECO:0000313" key="9">
    <source>
        <dbReference type="Proteomes" id="UP000198866"/>
    </source>
</evidence>
<dbReference type="GO" id="GO:0046677">
    <property type="term" value="P:response to antibiotic"/>
    <property type="evidence" value="ECO:0007669"/>
    <property type="project" value="UniProtKB-UniRule"/>
</dbReference>
<name>A0A1H6U2Y8_9BURK</name>
<evidence type="ECO:0000259" key="7">
    <source>
        <dbReference type="Pfam" id="PF13354"/>
    </source>
</evidence>
<accession>A0A1H6U2Y8</accession>
<dbReference type="AlphaFoldDB" id="A0A1H6U2Y8"/>
<comment type="catalytic activity">
    <reaction evidence="1 6">
        <text>a beta-lactam + H2O = a substituted beta-amino acid</text>
        <dbReference type="Rhea" id="RHEA:20401"/>
        <dbReference type="ChEBI" id="CHEBI:15377"/>
        <dbReference type="ChEBI" id="CHEBI:35627"/>
        <dbReference type="ChEBI" id="CHEBI:140347"/>
        <dbReference type="EC" id="3.5.2.6"/>
    </reaction>
</comment>
<dbReference type="NCBIfam" id="NF033103">
    <property type="entry name" value="bla_class_A"/>
    <property type="match status" value="1"/>
</dbReference>
<gene>
    <name evidence="8" type="ORF">SAMN05192539_1004294</name>
</gene>
<dbReference type="PANTHER" id="PTHR35333">
    <property type="entry name" value="BETA-LACTAMASE"/>
    <property type="match status" value="1"/>
</dbReference>
<dbReference type="PROSITE" id="PS00146">
    <property type="entry name" value="BETA_LACTAMASE_A"/>
    <property type="match status" value="1"/>
</dbReference>
<evidence type="ECO:0000256" key="3">
    <source>
        <dbReference type="ARBA" id="ARBA00012865"/>
    </source>
</evidence>
<dbReference type="PRINTS" id="PR00118">
    <property type="entry name" value="BLACTAMASEA"/>
</dbReference>
<evidence type="ECO:0000256" key="1">
    <source>
        <dbReference type="ARBA" id="ARBA00001526"/>
    </source>
</evidence>
<evidence type="ECO:0000256" key="6">
    <source>
        <dbReference type="RuleBase" id="RU361140"/>
    </source>
</evidence>
<sequence>MRCDNIRFRSAFTTCLMSHSSLRRALLIALAAGPVIGVRAQPASSVAINLAAHERFEQLEARSGGRLGVAALNTADGSYVGYRESERFPMCSTFKLLAVAAILKRSIAERALLDTHIRYGEMDLVANSPVTKRHVSEGMSMGEICAAALQYSDNTAANLLLTALGGSEVLNEFARSIGDTWFDLVRREPELNDAVPGDMRDTTTPRAMMRDMQKILLSDDVLEPPQREKLKAWLLGNATGERRIRAAVRSSGWPVADKTGSGDYGTANDVAVVYSPAAAFVVAVYFTGVTPKETPPQDEVVDEAARIVFDAMK</sequence>
<dbReference type="PANTHER" id="PTHR35333:SF3">
    <property type="entry name" value="BETA-LACTAMASE-TYPE TRANSPEPTIDASE FOLD CONTAINING PROTEIN"/>
    <property type="match status" value="1"/>
</dbReference>
<keyword evidence="5 6" id="KW-0046">Antibiotic resistance</keyword>
<dbReference type="Gene3D" id="3.40.710.10">
    <property type="entry name" value="DD-peptidase/beta-lactamase superfamily"/>
    <property type="match status" value="1"/>
</dbReference>
<reference evidence="9" key="1">
    <citation type="submission" date="2016-10" db="EMBL/GenBank/DDBJ databases">
        <authorList>
            <person name="Varghese N."/>
            <person name="Submissions S."/>
        </authorList>
    </citation>
    <scope>NUCLEOTIDE SEQUENCE [LARGE SCALE GENOMIC DNA]</scope>
    <source>
        <strain evidence="9">LMG 26031</strain>
    </source>
</reference>
<dbReference type="EC" id="3.5.2.6" evidence="3 6"/>
<proteinExistence type="inferred from homology"/>
<comment type="similarity">
    <text evidence="2 6">Belongs to the class-A beta-lactamase family.</text>
</comment>
<evidence type="ECO:0000256" key="4">
    <source>
        <dbReference type="ARBA" id="ARBA00022801"/>
    </source>
</evidence>
<dbReference type="SUPFAM" id="SSF56601">
    <property type="entry name" value="beta-lactamase/transpeptidase-like"/>
    <property type="match status" value="1"/>
</dbReference>
<evidence type="ECO:0000256" key="2">
    <source>
        <dbReference type="ARBA" id="ARBA00009009"/>
    </source>
</evidence>
<protein>
    <recommendedName>
        <fullName evidence="3 6">Beta-lactamase</fullName>
        <ecNumber evidence="3 6">3.5.2.6</ecNumber>
    </recommendedName>
</protein>
<organism evidence="8 9">
    <name type="scientific">Paraburkholderia diazotrophica</name>
    <dbReference type="NCBI Taxonomy" id="667676"/>
    <lineage>
        <taxon>Bacteria</taxon>
        <taxon>Pseudomonadati</taxon>
        <taxon>Pseudomonadota</taxon>
        <taxon>Betaproteobacteria</taxon>
        <taxon>Burkholderiales</taxon>
        <taxon>Burkholderiaceae</taxon>
        <taxon>Paraburkholderia</taxon>
    </lineage>
</organism>
<dbReference type="EMBL" id="FNYE01000004">
    <property type="protein sequence ID" value="SEI84874.1"/>
    <property type="molecule type" value="Genomic_DNA"/>
</dbReference>
<dbReference type="InterPro" id="IPR012338">
    <property type="entry name" value="Beta-lactam/transpept-like"/>
</dbReference>
<dbReference type="InterPro" id="IPR000871">
    <property type="entry name" value="Beta-lactam_class-A"/>
</dbReference>
<dbReference type="Pfam" id="PF13354">
    <property type="entry name" value="Beta-lactamase2"/>
    <property type="match status" value="1"/>
</dbReference>
<keyword evidence="9" id="KW-1185">Reference proteome</keyword>
<keyword evidence="4 6" id="KW-0378">Hydrolase</keyword>
<dbReference type="STRING" id="667676.SAMN05192539_1004294"/>
<dbReference type="Proteomes" id="UP000198866">
    <property type="component" value="Unassembled WGS sequence"/>
</dbReference>
<feature type="domain" description="Beta-lactamase class A catalytic" evidence="7">
    <location>
        <begin position="68"/>
        <end position="285"/>
    </location>
</feature>
<dbReference type="GO" id="GO:0008800">
    <property type="term" value="F:beta-lactamase activity"/>
    <property type="evidence" value="ECO:0007669"/>
    <property type="project" value="UniProtKB-UniRule"/>
</dbReference>
<dbReference type="InterPro" id="IPR023650">
    <property type="entry name" value="Beta-lactam_class-A_AS"/>
</dbReference>
<evidence type="ECO:0000313" key="8">
    <source>
        <dbReference type="EMBL" id="SEI84874.1"/>
    </source>
</evidence>